<dbReference type="PANTHER" id="PTHR13812:SF19">
    <property type="entry name" value="KETIMINE REDUCTASE MU-CRYSTALLIN"/>
    <property type="match status" value="1"/>
</dbReference>
<dbReference type="Pfam" id="PF02423">
    <property type="entry name" value="OCD_Mu_crystall"/>
    <property type="match status" value="1"/>
</dbReference>
<dbReference type="GO" id="GO:0019752">
    <property type="term" value="P:carboxylic acid metabolic process"/>
    <property type="evidence" value="ECO:0007669"/>
    <property type="project" value="UniProtKB-ARBA"/>
</dbReference>
<proteinExistence type="inferred from homology"/>
<dbReference type="InterPro" id="IPR023401">
    <property type="entry name" value="ODC_N"/>
</dbReference>
<comment type="caution">
    <text evidence="2">The sequence shown here is derived from an EMBL/GenBank/DDBJ whole genome shotgun (WGS) entry which is preliminary data.</text>
</comment>
<evidence type="ECO:0000256" key="1">
    <source>
        <dbReference type="ARBA" id="ARBA00008903"/>
    </source>
</evidence>
<protein>
    <submittedName>
        <fullName evidence="2">Ornithine cyclodeaminase/alanine dehydrogenase</fullName>
    </submittedName>
</protein>
<dbReference type="GO" id="GO:0005737">
    <property type="term" value="C:cytoplasm"/>
    <property type="evidence" value="ECO:0007669"/>
    <property type="project" value="TreeGrafter"/>
</dbReference>
<gene>
    <name evidence="2" type="ORF">EDD29_2073</name>
</gene>
<accession>A0A3N1CTA9</accession>
<dbReference type="RefSeq" id="WP_123664149.1">
    <property type="nucleotide sequence ID" value="NZ_RJKE01000001.1"/>
</dbReference>
<dbReference type="InterPro" id="IPR003462">
    <property type="entry name" value="ODC_Mu_crystall"/>
</dbReference>
<dbReference type="GO" id="GO:0016491">
    <property type="term" value="F:oxidoreductase activity"/>
    <property type="evidence" value="ECO:0007669"/>
    <property type="project" value="UniProtKB-ARBA"/>
</dbReference>
<dbReference type="PIRSF" id="PIRSF001439">
    <property type="entry name" value="CryM"/>
    <property type="match status" value="1"/>
</dbReference>
<reference evidence="2 3" key="1">
    <citation type="submission" date="2018-11" db="EMBL/GenBank/DDBJ databases">
        <title>Sequencing the genomes of 1000 actinobacteria strains.</title>
        <authorList>
            <person name="Klenk H.-P."/>
        </authorList>
    </citation>
    <scope>NUCLEOTIDE SEQUENCE [LARGE SCALE GENOMIC DNA]</scope>
    <source>
        <strain evidence="2 3">DSM 44254</strain>
    </source>
</reference>
<comment type="similarity">
    <text evidence="1">Belongs to the ornithine cyclodeaminase/mu-crystallin family.</text>
</comment>
<dbReference type="FunFam" id="3.40.50.720:FF:000311">
    <property type="entry name" value="Ornithine cyclodeaminase"/>
    <property type="match status" value="1"/>
</dbReference>
<evidence type="ECO:0000313" key="3">
    <source>
        <dbReference type="Proteomes" id="UP000272400"/>
    </source>
</evidence>
<name>A0A3N1CTA9_9ACTN</name>
<dbReference type="Gene3D" id="3.30.1780.10">
    <property type="entry name" value="ornithine cyclodeaminase, domain 1"/>
    <property type="match status" value="1"/>
</dbReference>
<dbReference type="EMBL" id="RJKE01000001">
    <property type="protein sequence ID" value="ROO84546.1"/>
    <property type="molecule type" value="Genomic_DNA"/>
</dbReference>
<evidence type="ECO:0000313" key="2">
    <source>
        <dbReference type="EMBL" id="ROO84546.1"/>
    </source>
</evidence>
<dbReference type="InterPro" id="IPR036291">
    <property type="entry name" value="NAD(P)-bd_dom_sf"/>
</dbReference>
<dbReference type="Gene3D" id="3.40.50.720">
    <property type="entry name" value="NAD(P)-binding Rossmann-like Domain"/>
    <property type="match status" value="1"/>
</dbReference>
<dbReference type="SUPFAM" id="SSF51735">
    <property type="entry name" value="NAD(P)-binding Rossmann-fold domains"/>
    <property type="match status" value="1"/>
</dbReference>
<dbReference type="AlphaFoldDB" id="A0A3N1CTA9"/>
<organism evidence="2 3">
    <name type="scientific">Actinocorallia herbida</name>
    <dbReference type="NCBI Taxonomy" id="58109"/>
    <lineage>
        <taxon>Bacteria</taxon>
        <taxon>Bacillati</taxon>
        <taxon>Actinomycetota</taxon>
        <taxon>Actinomycetes</taxon>
        <taxon>Streptosporangiales</taxon>
        <taxon>Thermomonosporaceae</taxon>
        <taxon>Actinocorallia</taxon>
    </lineage>
</organism>
<dbReference type="Proteomes" id="UP000272400">
    <property type="component" value="Unassembled WGS sequence"/>
</dbReference>
<keyword evidence="3" id="KW-1185">Reference proteome</keyword>
<dbReference type="OrthoDB" id="7209364at2"/>
<sequence length="323" mass="33393">MTLILTRSDVLALISFPEVIAAVRSAHEDLARGDAVLPAPPSMSLPGSGSAFLVMAAASKSADLATVKLLADVPANRERGLPAQRSAILAVSADDGRCEALLDGGAITRFRTAAASAVATAALARPGSRVLGLVGAGALALAHVEALRAVMPFGRIVVWSRTEATARAFAAKTGAEVLASAEEVVKTADVLCTLTPSKDPIVEGKWFRPGLHVNAVGAPPRADHREIDTEGIRKARVIVDSRLTALHESGDVLIPLGEGAIGPSHFEDELGEVLIGARPGRTDSRQVTLYNSLGVGLQDLAAARLLIDAARLRGLGTEIDLAG</sequence>
<dbReference type="PANTHER" id="PTHR13812">
    <property type="entry name" value="KETIMINE REDUCTASE MU-CRYSTALLIN"/>
    <property type="match status" value="1"/>
</dbReference>